<proteinExistence type="predicted"/>
<evidence type="ECO:0000313" key="3">
    <source>
        <dbReference type="EMBL" id="PQA92194.1"/>
    </source>
</evidence>
<dbReference type="PANTHER" id="PTHR12526">
    <property type="entry name" value="GLYCOSYLTRANSFERASE"/>
    <property type="match status" value="1"/>
</dbReference>
<reference evidence="3 6" key="1">
    <citation type="submission" date="2016-11" db="EMBL/GenBank/DDBJ databases">
        <title>Whole genomes of Flavobacteriaceae.</title>
        <authorList>
            <person name="Stine C."/>
            <person name="Li C."/>
            <person name="Tadesse D."/>
        </authorList>
    </citation>
    <scope>NUCLEOTIDE SEQUENCE [LARGE SCALE GENOMIC DNA]</scope>
    <source>
        <strain evidence="3 6">DSM 21068</strain>
    </source>
</reference>
<dbReference type="GO" id="GO:0016757">
    <property type="term" value="F:glycosyltransferase activity"/>
    <property type="evidence" value="ECO:0007669"/>
    <property type="project" value="InterPro"/>
</dbReference>
<reference evidence="4" key="2">
    <citation type="submission" date="2017-01" db="EMBL/GenBank/DDBJ databases">
        <authorList>
            <person name="Mah S.A."/>
            <person name="Swanson W.J."/>
            <person name="Moy G.W."/>
            <person name="Vacquier V.D."/>
        </authorList>
    </citation>
    <scope>NUCLEOTIDE SEQUENCE [LARGE SCALE GENOMIC DNA]</scope>
    <source>
        <strain evidence="4">DSM 21068</strain>
    </source>
</reference>
<dbReference type="CDD" id="cd03801">
    <property type="entry name" value="GT4_PimA-like"/>
    <property type="match status" value="1"/>
</dbReference>
<evidence type="ECO:0000313" key="5">
    <source>
        <dbReference type="Proteomes" id="UP000186246"/>
    </source>
</evidence>
<keyword evidence="6" id="KW-1185">Reference proteome</keyword>
<evidence type="ECO:0000259" key="1">
    <source>
        <dbReference type="Pfam" id="PF00534"/>
    </source>
</evidence>
<accession>A0A1N7NBY6</accession>
<gene>
    <name evidence="3" type="ORF">B0A70_11255</name>
    <name evidence="4" type="ORF">SAMN05421796_107134</name>
</gene>
<dbReference type="Pfam" id="PF00534">
    <property type="entry name" value="Glycos_transf_1"/>
    <property type="match status" value="1"/>
</dbReference>
<dbReference type="Gene3D" id="3.40.50.2000">
    <property type="entry name" value="Glycogen Phosphorylase B"/>
    <property type="match status" value="2"/>
</dbReference>
<dbReference type="EMBL" id="MUGO01000016">
    <property type="protein sequence ID" value="PQA92194.1"/>
    <property type="molecule type" value="Genomic_DNA"/>
</dbReference>
<dbReference type="EMBL" id="FTOJ01000007">
    <property type="protein sequence ID" value="SIS95903.1"/>
    <property type="molecule type" value="Genomic_DNA"/>
</dbReference>
<organism evidence="4 5">
    <name type="scientific">Chryseobacterium piscicola</name>
    <dbReference type="NCBI Taxonomy" id="551459"/>
    <lineage>
        <taxon>Bacteria</taxon>
        <taxon>Pseudomonadati</taxon>
        <taxon>Bacteroidota</taxon>
        <taxon>Flavobacteriia</taxon>
        <taxon>Flavobacteriales</taxon>
        <taxon>Weeksellaceae</taxon>
        <taxon>Chryseobacterium group</taxon>
        <taxon>Chryseobacterium</taxon>
    </lineage>
</organism>
<dbReference type="InterPro" id="IPR028098">
    <property type="entry name" value="Glyco_trans_4-like_N"/>
</dbReference>
<evidence type="ECO:0000313" key="4">
    <source>
        <dbReference type="EMBL" id="SIS95903.1"/>
    </source>
</evidence>
<name>A0A1N7NBY6_9FLAO</name>
<dbReference type="STRING" id="551459.SAMN05421796_107134"/>
<dbReference type="SUPFAM" id="SSF53756">
    <property type="entry name" value="UDP-Glycosyltransferase/glycogen phosphorylase"/>
    <property type="match status" value="1"/>
</dbReference>
<dbReference type="Proteomes" id="UP000238314">
    <property type="component" value="Unassembled WGS sequence"/>
</dbReference>
<reference evidence="5" key="3">
    <citation type="submission" date="2017-01" db="EMBL/GenBank/DDBJ databases">
        <authorList>
            <person name="Varghese N."/>
            <person name="Submissions S."/>
        </authorList>
    </citation>
    <scope>NUCLEOTIDE SEQUENCE [LARGE SCALE GENOMIC DNA]</scope>
    <source>
        <strain evidence="5">DSM 21068</strain>
    </source>
</reference>
<dbReference type="InterPro" id="IPR001296">
    <property type="entry name" value="Glyco_trans_1"/>
</dbReference>
<dbReference type="Pfam" id="PF13439">
    <property type="entry name" value="Glyco_transf_4"/>
    <property type="match status" value="1"/>
</dbReference>
<dbReference type="AlphaFoldDB" id="A0A1N7NBY6"/>
<evidence type="ECO:0000259" key="2">
    <source>
        <dbReference type="Pfam" id="PF13439"/>
    </source>
</evidence>
<feature type="domain" description="Glycosyltransferase subfamily 4-like N-terminal" evidence="2">
    <location>
        <begin position="22"/>
        <end position="207"/>
    </location>
</feature>
<evidence type="ECO:0000313" key="6">
    <source>
        <dbReference type="Proteomes" id="UP000238314"/>
    </source>
</evidence>
<sequence length="395" mass="45509">MSSIKKLLIVTKEYKCSQNLKVGGTGVFYKNLCEEFAKNGISPHVFLISKKKFDLIENGVTIHSIKDIFKGNPFLEIIRSLTGKIAFLENLHFKIYLFEKKLIKNKIQNYINKNHHDFDIAETHDFDGLALSIPENLTSVIRCHGSWSVLERYFGYKKVHKGRIFCEQVAMQKAKNVIAISEYNRRINKELFGINDAELIYNGIDENFYKPILNSEIIPQSIFYFGNVSYEKGADTIIEHFVKIKKKYPKSTLHFVGNPNGYEKHIPQIISELYVRNSIVFHGSKNNHEMVELLSKADVVCFPSKGENFSLSLLEVMALQKPVICSEIDSFTEIIKDSENGMIAYGDNFYKKIDLLFESFALKNTIATNARETVKQNFTINKLIAKTLYYYKKIK</sequence>
<dbReference type="RefSeq" id="WP_076452179.1">
    <property type="nucleotide sequence ID" value="NZ_FTOJ01000007.1"/>
</dbReference>
<dbReference type="OrthoDB" id="502646at2"/>
<dbReference type="Proteomes" id="UP000186246">
    <property type="component" value="Unassembled WGS sequence"/>
</dbReference>
<keyword evidence="4" id="KW-0808">Transferase</keyword>
<feature type="domain" description="Glycosyl transferase family 1" evidence="1">
    <location>
        <begin position="221"/>
        <end position="372"/>
    </location>
</feature>
<protein>
    <submittedName>
        <fullName evidence="4">Glycosyltransferase involved in cell wall bisynthesis</fullName>
    </submittedName>
</protein>